<dbReference type="EMBL" id="BKCJ011270234">
    <property type="protein sequence ID" value="GFD13108.1"/>
    <property type="molecule type" value="Genomic_DNA"/>
</dbReference>
<protein>
    <submittedName>
        <fullName evidence="1">Uncharacterized protein</fullName>
    </submittedName>
</protein>
<proteinExistence type="predicted"/>
<dbReference type="AlphaFoldDB" id="A0A699TVM2"/>
<sequence>MRLRQTLQQVARHVGQVRNLLDLGLQVADHCPGADALTHPALQERLSRAPQVQLRVQLAAQTFDVEQGLLQQHQLRLHFHVETARGLEQAHQHLTEGNAAHDAAVDGNVLRIPRRNGADEDVAGVHVGVEKAVAEHLGEEQLHATFGEFLHVGALIGQGRQIGDLNPVDALHHQYF</sequence>
<name>A0A699TVM2_TANCI</name>
<feature type="non-terminal residue" evidence="1">
    <location>
        <position position="176"/>
    </location>
</feature>
<organism evidence="1">
    <name type="scientific">Tanacetum cinerariifolium</name>
    <name type="common">Dalmatian daisy</name>
    <name type="synonym">Chrysanthemum cinerariifolium</name>
    <dbReference type="NCBI Taxonomy" id="118510"/>
    <lineage>
        <taxon>Eukaryota</taxon>
        <taxon>Viridiplantae</taxon>
        <taxon>Streptophyta</taxon>
        <taxon>Embryophyta</taxon>
        <taxon>Tracheophyta</taxon>
        <taxon>Spermatophyta</taxon>
        <taxon>Magnoliopsida</taxon>
        <taxon>eudicotyledons</taxon>
        <taxon>Gunneridae</taxon>
        <taxon>Pentapetalae</taxon>
        <taxon>asterids</taxon>
        <taxon>campanulids</taxon>
        <taxon>Asterales</taxon>
        <taxon>Asteraceae</taxon>
        <taxon>Asteroideae</taxon>
        <taxon>Anthemideae</taxon>
        <taxon>Anthemidinae</taxon>
        <taxon>Tanacetum</taxon>
    </lineage>
</organism>
<reference evidence="1" key="1">
    <citation type="journal article" date="2019" name="Sci. Rep.">
        <title>Draft genome of Tanacetum cinerariifolium, the natural source of mosquito coil.</title>
        <authorList>
            <person name="Yamashiro T."/>
            <person name="Shiraishi A."/>
            <person name="Satake H."/>
            <person name="Nakayama K."/>
        </authorList>
    </citation>
    <scope>NUCLEOTIDE SEQUENCE</scope>
</reference>
<gene>
    <name evidence="1" type="ORF">Tci_885077</name>
</gene>
<evidence type="ECO:0000313" key="1">
    <source>
        <dbReference type="EMBL" id="GFD13108.1"/>
    </source>
</evidence>
<comment type="caution">
    <text evidence="1">The sequence shown here is derived from an EMBL/GenBank/DDBJ whole genome shotgun (WGS) entry which is preliminary data.</text>
</comment>
<accession>A0A699TVM2</accession>